<dbReference type="EMBL" id="UOGI01000245">
    <property type="protein sequence ID" value="VAX34046.1"/>
    <property type="molecule type" value="Genomic_DNA"/>
</dbReference>
<feature type="transmembrane region" description="Helical" evidence="1">
    <location>
        <begin position="411"/>
        <end position="428"/>
    </location>
</feature>
<keyword evidence="1" id="KW-0812">Transmembrane</keyword>
<proteinExistence type="predicted"/>
<keyword evidence="1" id="KW-1133">Transmembrane helix</keyword>
<feature type="transmembrane region" description="Helical" evidence="1">
    <location>
        <begin position="211"/>
        <end position="231"/>
    </location>
</feature>
<feature type="transmembrane region" description="Helical" evidence="1">
    <location>
        <begin position="370"/>
        <end position="390"/>
    </location>
</feature>
<feature type="transmembrane region" description="Helical" evidence="1">
    <location>
        <begin position="268"/>
        <end position="285"/>
    </location>
</feature>
<evidence type="ECO:0008006" key="3">
    <source>
        <dbReference type="Google" id="ProtNLM"/>
    </source>
</evidence>
<feature type="transmembrane region" description="Helical" evidence="1">
    <location>
        <begin position="105"/>
        <end position="125"/>
    </location>
</feature>
<feature type="transmembrane region" description="Helical" evidence="1">
    <location>
        <begin position="237"/>
        <end position="256"/>
    </location>
</feature>
<feature type="transmembrane region" description="Helical" evidence="1">
    <location>
        <begin position="317"/>
        <end position="337"/>
    </location>
</feature>
<feature type="transmembrane region" description="Helical" evidence="1">
    <location>
        <begin position="291"/>
        <end position="310"/>
    </location>
</feature>
<feature type="transmembrane region" description="Helical" evidence="1">
    <location>
        <begin position="434"/>
        <end position="453"/>
    </location>
</feature>
<keyword evidence="1" id="KW-0472">Membrane</keyword>
<protein>
    <recommendedName>
        <fullName evidence="3">Glycosyltransferase RgtA/B/C/D-like domain-containing protein</fullName>
    </recommendedName>
</protein>
<feature type="transmembrane region" description="Helical" evidence="1">
    <location>
        <begin position="465"/>
        <end position="490"/>
    </location>
</feature>
<feature type="transmembrane region" description="Helical" evidence="1">
    <location>
        <begin position="7"/>
        <end position="27"/>
    </location>
</feature>
<feature type="non-terminal residue" evidence="2">
    <location>
        <position position="602"/>
    </location>
</feature>
<evidence type="ECO:0000313" key="2">
    <source>
        <dbReference type="EMBL" id="VAX34046.1"/>
    </source>
</evidence>
<feature type="transmembrane region" description="Helical" evidence="1">
    <location>
        <begin position="55"/>
        <end position="75"/>
    </location>
</feature>
<accession>A0A3B1CTV6</accession>
<gene>
    <name evidence="2" type="ORF">MNBD_NITROSPIRAE03-129</name>
</gene>
<name>A0A3B1CTV6_9ZZZZ</name>
<reference evidence="2" key="1">
    <citation type="submission" date="2018-06" db="EMBL/GenBank/DDBJ databases">
        <authorList>
            <person name="Zhirakovskaya E."/>
        </authorList>
    </citation>
    <scope>NUCLEOTIDE SEQUENCE</scope>
</reference>
<evidence type="ECO:0000256" key="1">
    <source>
        <dbReference type="SAM" id="Phobius"/>
    </source>
</evidence>
<organism evidence="2">
    <name type="scientific">hydrothermal vent metagenome</name>
    <dbReference type="NCBI Taxonomy" id="652676"/>
    <lineage>
        <taxon>unclassified sequences</taxon>
        <taxon>metagenomes</taxon>
        <taxon>ecological metagenomes</taxon>
    </lineage>
</organism>
<feature type="transmembrane region" description="Helical" evidence="1">
    <location>
        <begin position="188"/>
        <end position="206"/>
    </location>
</feature>
<sequence>MKQKSVIKYSVLFVLFFAGIAIGLLLWNRIELPFQNLWGVKGKLTEIQYNPANNVVRFAVLLLSPLLLLSIAYLLGRRKLGDIIFTEAPSPAGGSSHGSRPPVKFLLPGLLIVFSIVVALNIPTFHASGKFDSFHEGETLGPAVSYMAGETPYKDFIFLHGLYENPLRSVIAFHFFGRSIGSVRTLESIMKIAVFVLLSIFMLQLYRGRYLYSFTAVTILAFLHCSLMFHLPRLMLIKTRDITVFLFLITLVMLQDIGKEQDYRIKKLFMAGFLFSFIPLASFGYSVDRGAFLFAAYLILFPALYLLYFYKVNLRRYFLFSSFLGLLSAVLLMGFLLHGGFTEFFRYVFLTMPRYKGLMSGKVYPVFDKLFLAVSVLIAANTFWVVFKFMQELHLNNGRLRVSVRSFMEKYLLEFSMLILSLLLFRSALGRSDWPHVTYSLPVTYILSIYIVIKHYSHKFLRGYAFTKTYTCLLAAVVTVIFSLGIYQIYRGDQIKENFPLGVKDSEIIPDNYKATISFLKNNLTPDESFFTMTAEASWYYFIDRPSPCRFPVIIFAMPYFYQNEVVKELEKNNVKFVLYRNSHRASRFDGFSNEERLPVIA</sequence>
<dbReference type="AlphaFoldDB" id="A0A3B1CTV6"/>